<feature type="compositionally biased region" description="Polar residues" evidence="1">
    <location>
        <begin position="22"/>
        <end position="31"/>
    </location>
</feature>
<feature type="region of interest" description="Disordered" evidence="1">
    <location>
        <begin position="22"/>
        <end position="47"/>
    </location>
</feature>
<feature type="compositionally biased region" description="Basic and acidic residues" evidence="1">
    <location>
        <begin position="150"/>
        <end position="185"/>
    </location>
</feature>
<comment type="caution">
    <text evidence="2">The sequence shown here is derived from an EMBL/GenBank/DDBJ whole genome shotgun (WGS) entry which is preliminary data.</text>
</comment>
<feature type="region of interest" description="Disordered" evidence="1">
    <location>
        <begin position="114"/>
        <end position="185"/>
    </location>
</feature>
<organism evidence="2 3">
    <name type="scientific">Triplophysa tibetana</name>
    <dbReference type="NCBI Taxonomy" id="1572043"/>
    <lineage>
        <taxon>Eukaryota</taxon>
        <taxon>Metazoa</taxon>
        <taxon>Chordata</taxon>
        <taxon>Craniata</taxon>
        <taxon>Vertebrata</taxon>
        <taxon>Euteleostomi</taxon>
        <taxon>Actinopterygii</taxon>
        <taxon>Neopterygii</taxon>
        <taxon>Teleostei</taxon>
        <taxon>Ostariophysi</taxon>
        <taxon>Cypriniformes</taxon>
        <taxon>Nemacheilidae</taxon>
        <taxon>Triplophysa</taxon>
    </lineage>
</organism>
<evidence type="ECO:0000313" key="2">
    <source>
        <dbReference type="EMBL" id="KAA0702040.1"/>
    </source>
</evidence>
<accession>A0A5A9MXA1</accession>
<dbReference type="EMBL" id="SOYY01000025">
    <property type="protein sequence ID" value="KAA0702040.1"/>
    <property type="molecule type" value="Genomic_DNA"/>
</dbReference>
<evidence type="ECO:0000256" key="1">
    <source>
        <dbReference type="SAM" id="MobiDB-lite"/>
    </source>
</evidence>
<evidence type="ECO:0000313" key="3">
    <source>
        <dbReference type="Proteomes" id="UP000324632"/>
    </source>
</evidence>
<keyword evidence="3" id="KW-1185">Reference proteome</keyword>
<sequence length="185" mass="20705">MYGQEEPLLAFKKGKYVCYGHSPTSQPGNGSKESRGKTFRQSDFPPAPSLPSCRAAEVWMGLSLCELQQRSRPLGRTEKVGRSALIETKDFFTVILAQQGGLSPTLLLRVATPTPSPETWPAPAVCPDVEERERQGPTGDEGLKQNGAPERGENEAKKTKNREEMREREREREREGKMERYLGEV</sequence>
<reference evidence="2 3" key="1">
    <citation type="journal article" date="2019" name="Mol. Ecol. Resour.">
        <title>Chromosome-level genome assembly of Triplophysa tibetana, a fish adapted to the harsh high-altitude environment of the Tibetan Plateau.</title>
        <authorList>
            <person name="Yang X."/>
            <person name="Liu H."/>
            <person name="Ma Z."/>
            <person name="Zou Y."/>
            <person name="Zou M."/>
            <person name="Mao Y."/>
            <person name="Li X."/>
            <person name="Wang H."/>
            <person name="Chen T."/>
            <person name="Wang W."/>
            <person name="Yang R."/>
        </authorList>
    </citation>
    <scope>NUCLEOTIDE SEQUENCE [LARGE SCALE GENOMIC DNA]</scope>
    <source>
        <strain evidence="2">TTIB1903HZAU</strain>
        <tissue evidence="2">Muscle</tissue>
    </source>
</reference>
<dbReference type="Proteomes" id="UP000324632">
    <property type="component" value="Chromosome 25"/>
</dbReference>
<dbReference type="AlphaFoldDB" id="A0A5A9MXA1"/>
<proteinExistence type="predicted"/>
<name>A0A5A9MXA1_9TELE</name>
<protein>
    <submittedName>
        <fullName evidence="2">Uncharacterized protein</fullName>
    </submittedName>
</protein>
<gene>
    <name evidence="2" type="ORF">E1301_Tti007865</name>
</gene>